<accession>A0ABQ5FGR4</accession>
<gene>
    <name evidence="1" type="ORF">Tco_1005776</name>
</gene>
<dbReference type="PANTHER" id="PTHR31286">
    <property type="entry name" value="GLYCINE-RICH CELL WALL STRUCTURAL PROTEIN 1.8-LIKE"/>
    <property type="match status" value="1"/>
</dbReference>
<proteinExistence type="predicted"/>
<name>A0ABQ5FGR4_9ASTR</name>
<evidence type="ECO:0000313" key="2">
    <source>
        <dbReference type="Proteomes" id="UP001151760"/>
    </source>
</evidence>
<dbReference type="PANTHER" id="PTHR31286:SF99">
    <property type="entry name" value="DUF4283 DOMAIN-CONTAINING PROTEIN"/>
    <property type="match status" value="1"/>
</dbReference>
<keyword evidence="2" id="KW-1185">Reference proteome</keyword>
<organism evidence="1 2">
    <name type="scientific">Tanacetum coccineum</name>
    <dbReference type="NCBI Taxonomy" id="301880"/>
    <lineage>
        <taxon>Eukaryota</taxon>
        <taxon>Viridiplantae</taxon>
        <taxon>Streptophyta</taxon>
        <taxon>Embryophyta</taxon>
        <taxon>Tracheophyta</taxon>
        <taxon>Spermatophyta</taxon>
        <taxon>Magnoliopsida</taxon>
        <taxon>eudicotyledons</taxon>
        <taxon>Gunneridae</taxon>
        <taxon>Pentapetalae</taxon>
        <taxon>asterids</taxon>
        <taxon>campanulids</taxon>
        <taxon>Asterales</taxon>
        <taxon>Asteraceae</taxon>
        <taxon>Asteroideae</taxon>
        <taxon>Anthemideae</taxon>
        <taxon>Anthemidinae</taxon>
        <taxon>Tanacetum</taxon>
    </lineage>
</organism>
<protein>
    <submittedName>
        <fullName evidence="1">Zinc knuckle CX2CX4HX4C containing protein</fullName>
    </submittedName>
</protein>
<reference evidence="1" key="2">
    <citation type="submission" date="2022-01" db="EMBL/GenBank/DDBJ databases">
        <authorList>
            <person name="Yamashiro T."/>
            <person name="Shiraishi A."/>
            <person name="Satake H."/>
            <person name="Nakayama K."/>
        </authorList>
    </citation>
    <scope>NUCLEOTIDE SEQUENCE</scope>
</reference>
<dbReference type="EMBL" id="BQNB010017359">
    <property type="protein sequence ID" value="GJT62243.1"/>
    <property type="molecule type" value="Genomic_DNA"/>
</dbReference>
<dbReference type="InterPro" id="IPR040256">
    <property type="entry name" value="At4g02000-like"/>
</dbReference>
<dbReference type="Proteomes" id="UP001151760">
    <property type="component" value="Unassembled WGS sequence"/>
</dbReference>
<evidence type="ECO:0000313" key="1">
    <source>
        <dbReference type="EMBL" id="GJT62243.1"/>
    </source>
</evidence>
<sequence>MVRLLANPMGGVKRFNTHEGMESVMESGPWLVRGVPLILNIWNQNSELKKDAIKSAPLWVKLHHVPIVAYSEIGLSLITTQLRVTRLPKIEVEYEWNPPRCNTCKVFDHVNDKCPKNPKVDAPAKAVNDGFTLSLKEN</sequence>
<comment type="caution">
    <text evidence="1">The sequence shown here is derived from an EMBL/GenBank/DDBJ whole genome shotgun (WGS) entry which is preliminary data.</text>
</comment>
<reference evidence="1" key="1">
    <citation type="journal article" date="2022" name="Int. J. Mol. Sci.">
        <title>Draft Genome of Tanacetum Coccineum: Genomic Comparison of Closely Related Tanacetum-Family Plants.</title>
        <authorList>
            <person name="Yamashiro T."/>
            <person name="Shiraishi A."/>
            <person name="Nakayama K."/>
            <person name="Satake H."/>
        </authorList>
    </citation>
    <scope>NUCLEOTIDE SEQUENCE</scope>
</reference>